<dbReference type="Gene3D" id="3.40.50.1820">
    <property type="entry name" value="alpha/beta hydrolase"/>
    <property type="match status" value="1"/>
</dbReference>
<keyword evidence="1" id="KW-0378">Hydrolase</keyword>
<protein>
    <submittedName>
        <fullName evidence="1">Alpha/beta hydrolase</fullName>
    </submittedName>
</protein>
<dbReference type="InterPro" id="IPR029058">
    <property type="entry name" value="AB_hydrolase_fold"/>
</dbReference>
<dbReference type="RefSeq" id="WP_263332400.1">
    <property type="nucleotide sequence ID" value="NZ_JAOVQO010000001.1"/>
</dbReference>
<organism evidence="1 2">
    <name type="scientific">Albidovulum salinarum</name>
    <dbReference type="NCBI Taxonomy" id="2984153"/>
    <lineage>
        <taxon>Bacteria</taxon>
        <taxon>Pseudomonadati</taxon>
        <taxon>Pseudomonadota</taxon>
        <taxon>Alphaproteobacteria</taxon>
        <taxon>Rhodobacterales</taxon>
        <taxon>Paracoccaceae</taxon>
        <taxon>Albidovulum</taxon>
    </lineage>
</organism>
<reference evidence="1 2" key="1">
    <citation type="submission" date="2022-10" db="EMBL/GenBank/DDBJ databases">
        <title>Defluviimonas sp. nov., isolated from ocean surface sediments.</title>
        <authorList>
            <person name="He W."/>
            <person name="Wang L."/>
            <person name="Zhang D.-F."/>
        </authorList>
    </citation>
    <scope>NUCLEOTIDE SEQUENCE [LARGE SCALE GENOMIC DNA]</scope>
    <source>
        <strain evidence="1 2">WL0024</strain>
    </source>
</reference>
<evidence type="ECO:0000313" key="1">
    <source>
        <dbReference type="EMBL" id="MCU9846624.1"/>
    </source>
</evidence>
<keyword evidence="2" id="KW-1185">Reference proteome</keyword>
<comment type="caution">
    <text evidence="1">The sequence shown here is derived from an EMBL/GenBank/DDBJ whole genome shotgun (WGS) entry which is preliminary data.</text>
</comment>
<proteinExistence type="predicted"/>
<gene>
    <name evidence="1" type="ORF">OEZ60_01215</name>
</gene>
<dbReference type="Proteomes" id="UP001209535">
    <property type="component" value="Unassembled WGS sequence"/>
</dbReference>
<dbReference type="SUPFAM" id="SSF53474">
    <property type="entry name" value="alpha/beta-Hydrolases"/>
    <property type="match status" value="1"/>
</dbReference>
<dbReference type="EMBL" id="JAOVQO010000001">
    <property type="protein sequence ID" value="MCU9846624.1"/>
    <property type="molecule type" value="Genomic_DNA"/>
</dbReference>
<dbReference type="PROSITE" id="PS51257">
    <property type="entry name" value="PROKAR_LIPOPROTEIN"/>
    <property type="match status" value="1"/>
</dbReference>
<sequence>MLLRFILAFLVITLTGCGAPTLPPRGAESPLAYDRAEVARAPRLAILVPGAFASVSIFAAADRWRDAGYALVYYRFPGLDGLPLDHALRIETAADTIAEFAREHPGKKIRLFGYSAGGPIVIEAARRLEGYDVRAAALAPSPDHAGGIRTTLRGTLDLLGAARRAGTFDRDAVWEEYYRVLLFGRAGLADPELAELSRRIAAEQRGKILVPDREMARAHTRDLRQWRLEPVPDWLQPRVRIYLGREDPIFSLDQTLAVAQKAGDGGVYAYPRQGHLMFLTGPRVFDDVLAFFEDP</sequence>
<dbReference type="GO" id="GO:0016787">
    <property type="term" value="F:hydrolase activity"/>
    <property type="evidence" value="ECO:0007669"/>
    <property type="project" value="UniProtKB-KW"/>
</dbReference>
<accession>A0ABT2X005</accession>
<evidence type="ECO:0000313" key="2">
    <source>
        <dbReference type="Proteomes" id="UP001209535"/>
    </source>
</evidence>
<name>A0ABT2X005_9RHOB</name>